<dbReference type="GO" id="GO:0003995">
    <property type="term" value="F:acyl-CoA dehydrogenase activity"/>
    <property type="evidence" value="ECO:0007669"/>
    <property type="project" value="InterPro"/>
</dbReference>
<evidence type="ECO:0000256" key="1">
    <source>
        <dbReference type="ARBA" id="ARBA00022857"/>
    </source>
</evidence>
<dbReference type="EMBL" id="NKXO01000051">
    <property type="protein sequence ID" value="PKQ66202.1"/>
    <property type="molecule type" value="Genomic_DNA"/>
</dbReference>
<reference evidence="2 3" key="1">
    <citation type="submission" date="2017-06" db="EMBL/GenBank/DDBJ databases">
        <title>Raineya orbicola gen. nov., sp. nov. a slightly thermophilic bacterium of the phylum Bacteroidetes and the description of Raineyaceae fam. nov.</title>
        <authorList>
            <person name="Albuquerque L."/>
            <person name="Polonia A.R.M."/>
            <person name="Barroso C."/>
            <person name="Froufe H.J.C."/>
            <person name="Lage O."/>
            <person name="Lobo-Da-Cunha A."/>
            <person name="Egas C."/>
            <person name="Da Costa M.S."/>
        </authorList>
    </citation>
    <scope>NUCLEOTIDE SEQUENCE [LARGE SCALE GENOMIC DNA]</scope>
    <source>
        <strain evidence="2 3">SPSPC-11</strain>
    </source>
</reference>
<organism evidence="2 3">
    <name type="scientific">Raineya orbicola</name>
    <dbReference type="NCBI Taxonomy" id="2016530"/>
    <lineage>
        <taxon>Bacteria</taxon>
        <taxon>Pseudomonadati</taxon>
        <taxon>Bacteroidota</taxon>
        <taxon>Cytophagia</taxon>
        <taxon>Cytophagales</taxon>
        <taxon>Raineyaceae</taxon>
        <taxon>Raineya</taxon>
    </lineage>
</organism>
<proteinExistence type="predicted"/>
<evidence type="ECO:0000313" key="3">
    <source>
        <dbReference type="Proteomes" id="UP000233387"/>
    </source>
</evidence>
<dbReference type="AlphaFoldDB" id="A0A2N3I790"/>
<keyword evidence="1" id="KW-0521">NADP</keyword>
<gene>
    <name evidence="2" type="ORF">Rain11_2440</name>
</gene>
<dbReference type="InterPro" id="IPR008670">
    <property type="entry name" value="CoA_reduct_LuxC"/>
</dbReference>
<dbReference type="GO" id="GO:0008218">
    <property type="term" value="P:bioluminescence"/>
    <property type="evidence" value="ECO:0007669"/>
    <property type="project" value="InterPro"/>
</dbReference>
<name>A0A2N3I790_9BACT</name>
<protein>
    <submittedName>
        <fullName evidence="2">Acyl-CoA reductase (LuxC)</fullName>
    </submittedName>
</protein>
<evidence type="ECO:0000313" key="2">
    <source>
        <dbReference type="EMBL" id="PKQ66202.1"/>
    </source>
</evidence>
<dbReference type="RefSeq" id="WP_101359700.1">
    <property type="nucleotide sequence ID" value="NZ_NKXO01000051.1"/>
</dbReference>
<keyword evidence="3" id="KW-1185">Reference proteome</keyword>
<accession>A0A2N3I790</accession>
<sequence>MQIIESFSELGNHISQIPAEVKLKAYLHNAWFSVENIEKALKGIEIYLQKENLQKWLAPYQNRLPTQAPKKVAVVMAGNIPLVGFHDFLSVLISGHTLMARMSSDDKVLLPYITQKLLEIQPDLDKRLVFVEKVNEADAIIATGSDNTALHFEYYFRNKPHLIRKNRVSIAILNGKETRDELENLGEDIFTYFGLGCRNVSKIFVPVGYNFELFFQAIEKFAGVRNHHKYFNNYEYNKAVYLLRPVKHLDNGFLLLSQNEEMASPVACLYYDFYANEEELKQKLNLQKHKIQCVVSQNAWWKGSIPFGKAQYPELWDYADGVNTLDFLLNL</sequence>
<comment type="caution">
    <text evidence="2">The sequence shown here is derived from an EMBL/GenBank/DDBJ whole genome shotgun (WGS) entry which is preliminary data.</text>
</comment>
<dbReference type="Pfam" id="PF05893">
    <property type="entry name" value="LuxC"/>
    <property type="match status" value="1"/>
</dbReference>
<dbReference type="Proteomes" id="UP000233387">
    <property type="component" value="Unassembled WGS sequence"/>
</dbReference>
<dbReference type="OrthoDB" id="1522941at2"/>